<evidence type="ECO:0000256" key="3">
    <source>
        <dbReference type="ARBA" id="ARBA00023002"/>
    </source>
</evidence>
<dbReference type="UniPathway" id="UPA00148"/>
<sequence>MRYDWAMTQTVPNSRVLIVSGSAEARALARALPGSLVWLPQEERVPQVWPFAMPMPAEPVPALAGMRAVIDACHPCDAATQRSVALAARKAGVPYLRLRRPEWRATRADRWVTLQSEAEAAQVVRRGSRVLLATGHERLARFAALKDCYLYVRKNSAVQRPCVLPNGRYLLGNPPFSVPEEEHLLRRLGIDWIILRNAGGPGGWPKLEAARKRKVRVALLQRPAVDGPDVQTVKEALTWLNRI</sequence>
<keyword evidence="2" id="KW-0169">Cobalamin biosynthesis</keyword>
<dbReference type="EC" id="1.3.1.54" evidence="4"/>
<dbReference type="InterPro" id="IPR003723">
    <property type="entry name" value="Precorrin-6x_reduct"/>
</dbReference>
<organism evidence="4 5">
    <name type="scientific">Pseudoprimorskyibacter insulae</name>
    <dbReference type="NCBI Taxonomy" id="1695997"/>
    <lineage>
        <taxon>Bacteria</taxon>
        <taxon>Pseudomonadati</taxon>
        <taxon>Pseudomonadota</taxon>
        <taxon>Alphaproteobacteria</taxon>
        <taxon>Rhodobacterales</taxon>
        <taxon>Paracoccaceae</taxon>
        <taxon>Pseudoprimorskyibacter</taxon>
    </lineage>
</organism>
<dbReference type="Pfam" id="PF02571">
    <property type="entry name" value="CbiJ"/>
    <property type="match status" value="1"/>
</dbReference>
<dbReference type="EMBL" id="OMOJ01000003">
    <property type="protein sequence ID" value="SPF80156.1"/>
    <property type="molecule type" value="Genomic_DNA"/>
</dbReference>
<comment type="pathway">
    <text evidence="1">Cofactor biosynthesis; adenosylcobalamin biosynthesis.</text>
</comment>
<dbReference type="Proteomes" id="UP000244904">
    <property type="component" value="Unassembled WGS sequence"/>
</dbReference>
<dbReference type="GO" id="GO:0009236">
    <property type="term" value="P:cobalamin biosynthetic process"/>
    <property type="evidence" value="ECO:0007669"/>
    <property type="project" value="UniProtKB-UniPathway"/>
</dbReference>
<keyword evidence="3 4" id="KW-0560">Oxidoreductase</keyword>
<reference evidence="5" key="1">
    <citation type="submission" date="2018-03" db="EMBL/GenBank/DDBJ databases">
        <authorList>
            <person name="Rodrigo-Torres L."/>
            <person name="Arahal R. D."/>
            <person name="Lucena T."/>
        </authorList>
    </citation>
    <scope>NUCLEOTIDE SEQUENCE [LARGE SCALE GENOMIC DNA]</scope>
    <source>
        <strain evidence="5">CECT 8871</strain>
    </source>
</reference>
<accession>A0A2R8AVV7</accession>
<evidence type="ECO:0000313" key="4">
    <source>
        <dbReference type="EMBL" id="SPF80156.1"/>
    </source>
</evidence>
<protein>
    <submittedName>
        <fullName evidence="4">Precorrin-6A reductase</fullName>
        <ecNumber evidence="4">1.3.1.54</ecNumber>
    </submittedName>
</protein>
<evidence type="ECO:0000256" key="1">
    <source>
        <dbReference type="ARBA" id="ARBA00004953"/>
    </source>
</evidence>
<proteinExistence type="predicted"/>
<gene>
    <name evidence="4" type="primary">cobK</name>
    <name evidence="4" type="ORF">PRI8871_01962</name>
</gene>
<name>A0A2R8AVV7_9RHOB</name>
<evidence type="ECO:0000256" key="2">
    <source>
        <dbReference type="ARBA" id="ARBA00022573"/>
    </source>
</evidence>
<keyword evidence="5" id="KW-1185">Reference proteome</keyword>
<dbReference type="PANTHER" id="PTHR36925">
    <property type="entry name" value="COBALT-PRECORRIN-6A REDUCTASE"/>
    <property type="match status" value="1"/>
</dbReference>
<dbReference type="AlphaFoldDB" id="A0A2R8AVV7"/>
<evidence type="ECO:0000313" key="5">
    <source>
        <dbReference type="Proteomes" id="UP000244904"/>
    </source>
</evidence>
<dbReference type="GO" id="GO:0016994">
    <property type="term" value="F:precorrin-6A reductase activity"/>
    <property type="evidence" value="ECO:0007669"/>
    <property type="project" value="UniProtKB-EC"/>
</dbReference>
<dbReference type="PROSITE" id="PS51014">
    <property type="entry name" value="COBK_CBIJ"/>
    <property type="match status" value="1"/>
</dbReference>
<dbReference type="PANTHER" id="PTHR36925:SF1">
    <property type="entry name" value="COBALT-PRECORRIN-6A REDUCTASE"/>
    <property type="match status" value="1"/>
</dbReference>